<dbReference type="AlphaFoldDB" id="A0A162QNL9"/>
<evidence type="ECO:0000313" key="1">
    <source>
        <dbReference type="EMBL" id="OAD00929.1"/>
    </source>
</evidence>
<dbReference type="Gene3D" id="1.20.1280.50">
    <property type="match status" value="1"/>
</dbReference>
<evidence type="ECO:0008006" key="3">
    <source>
        <dbReference type="Google" id="ProtNLM"/>
    </source>
</evidence>
<dbReference type="EMBL" id="AMYB01000006">
    <property type="protein sequence ID" value="OAD00929.1"/>
    <property type="molecule type" value="Genomic_DNA"/>
</dbReference>
<dbReference type="SUPFAM" id="SSF81383">
    <property type="entry name" value="F-box domain"/>
    <property type="match status" value="1"/>
</dbReference>
<protein>
    <recommendedName>
        <fullName evidence="3">F-box domain-containing protein</fullName>
    </recommendedName>
</protein>
<reference evidence="1 2" key="1">
    <citation type="submission" date="2015-06" db="EMBL/GenBank/DDBJ databases">
        <title>Expansion of signal transduction pathways in fungi by whole-genome duplication.</title>
        <authorList>
            <consortium name="DOE Joint Genome Institute"/>
            <person name="Corrochano L.M."/>
            <person name="Kuo A."/>
            <person name="Marcet-Houben M."/>
            <person name="Polaino S."/>
            <person name="Salamov A."/>
            <person name="Villalobos J.M."/>
            <person name="Alvarez M.I."/>
            <person name="Avalos J."/>
            <person name="Benito E.P."/>
            <person name="Benoit I."/>
            <person name="Burger G."/>
            <person name="Camino L.P."/>
            <person name="Canovas D."/>
            <person name="Cerda-Olmedo E."/>
            <person name="Cheng J.-F."/>
            <person name="Dominguez A."/>
            <person name="Elias M."/>
            <person name="Eslava A.P."/>
            <person name="Glaser F."/>
            <person name="Grimwood J."/>
            <person name="Gutierrez G."/>
            <person name="Heitman J."/>
            <person name="Henrissat B."/>
            <person name="Iturriaga E.A."/>
            <person name="Lang B.F."/>
            <person name="Lavin J.L."/>
            <person name="Lee S."/>
            <person name="Li W."/>
            <person name="Lindquist E."/>
            <person name="Lopez-Garcia S."/>
            <person name="Luque E.M."/>
            <person name="Marcos A.T."/>
            <person name="Martin J."/>
            <person name="Mccluskey K."/>
            <person name="Medina H.R."/>
            <person name="Miralles-Duran A."/>
            <person name="Miyazaki A."/>
            <person name="Munoz-Torres E."/>
            <person name="Oguiza J.A."/>
            <person name="Ohm R."/>
            <person name="Olmedo M."/>
            <person name="Orejas M."/>
            <person name="Ortiz-Castellanos L."/>
            <person name="Pisabarro A.G."/>
            <person name="Rodriguez-Romero J."/>
            <person name="Ruiz-Herrera J."/>
            <person name="Ruiz-Vazquez R."/>
            <person name="Sanz C."/>
            <person name="Schackwitz W."/>
            <person name="Schmutz J."/>
            <person name="Shahriari M."/>
            <person name="Shelest E."/>
            <person name="Silva-Franco F."/>
            <person name="Soanes D."/>
            <person name="Syed K."/>
            <person name="Tagua V.G."/>
            <person name="Talbot N.J."/>
            <person name="Thon M."/>
            <person name="De Vries R.P."/>
            <person name="Wiebenga A."/>
            <person name="Yadav J.S."/>
            <person name="Braun E.L."/>
            <person name="Baker S."/>
            <person name="Garre V."/>
            <person name="Horwitz B."/>
            <person name="Torres-Martinez S."/>
            <person name="Idnurm A."/>
            <person name="Herrera-Estrella A."/>
            <person name="Gabaldon T."/>
            <person name="Grigoriev I.V."/>
        </authorList>
    </citation>
    <scope>NUCLEOTIDE SEQUENCE [LARGE SCALE GENOMIC DNA]</scope>
    <source>
        <strain evidence="1 2">CBS 277.49</strain>
    </source>
</reference>
<gene>
    <name evidence="1" type="ORF">MUCCIDRAFT_156679</name>
</gene>
<feature type="non-terminal residue" evidence="1">
    <location>
        <position position="213"/>
    </location>
</feature>
<dbReference type="STRING" id="747725.A0A162QNL9"/>
<dbReference type="VEuPathDB" id="FungiDB:MUCCIDRAFT_156679"/>
<comment type="caution">
    <text evidence="1">The sequence shown here is derived from an EMBL/GenBank/DDBJ whole genome shotgun (WGS) entry which is preliminary data.</text>
</comment>
<accession>A0A162QNL9</accession>
<sequence>MTSHLHWQSTTSTQSRLLSLPKEILLEIVSSVAIDSNALFPIALLELSQCCKYLYHLVHKDPWRQQTLWPRAFHHRFDTGAIYRRRLHQQMNWQYVLERRCRALNQCKTFAVNPSRIELLDAIDWEVIWDVITEHDQYNIPHLMDYQVHYAAGIAFQLGSYRDREIYPVVLPILSILVNYDFSITRFFTSENTAIVSNELSQFAYNFEADALI</sequence>
<proteinExistence type="predicted"/>
<dbReference type="Proteomes" id="UP000077051">
    <property type="component" value="Unassembled WGS sequence"/>
</dbReference>
<dbReference type="OrthoDB" id="2325329at2759"/>
<dbReference type="InterPro" id="IPR036047">
    <property type="entry name" value="F-box-like_dom_sf"/>
</dbReference>
<keyword evidence="2" id="KW-1185">Reference proteome</keyword>
<organism evidence="1 2">
    <name type="scientific">Mucor lusitanicus CBS 277.49</name>
    <dbReference type="NCBI Taxonomy" id="747725"/>
    <lineage>
        <taxon>Eukaryota</taxon>
        <taxon>Fungi</taxon>
        <taxon>Fungi incertae sedis</taxon>
        <taxon>Mucoromycota</taxon>
        <taxon>Mucoromycotina</taxon>
        <taxon>Mucoromycetes</taxon>
        <taxon>Mucorales</taxon>
        <taxon>Mucorineae</taxon>
        <taxon>Mucoraceae</taxon>
        <taxon>Mucor</taxon>
    </lineage>
</organism>
<evidence type="ECO:0000313" key="2">
    <source>
        <dbReference type="Proteomes" id="UP000077051"/>
    </source>
</evidence>
<name>A0A162QNL9_MUCCL</name>